<proteinExistence type="predicted"/>
<organism evidence="2 3">
    <name type="scientific">Streptomyces viridochromogenes Tue57</name>
    <dbReference type="NCBI Taxonomy" id="1160705"/>
    <lineage>
        <taxon>Bacteria</taxon>
        <taxon>Bacillati</taxon>
        <taxon>Actinomycetota</taxon>
        <taxon>Actinomycetes</taxon>
        <taxon>Kitasatosporales</taxon>
        <taxon>Streptomycetaceae</taxon>
        <taxon>Streptomyces</taxon>
    </lineage>
</organism>
<name>L8PEN8_STRVR</name>
<dbReference type="PATRIC" id="fig|1160705.3.peg.5202"/>
<protein>
    <submittedName>
        <fullName evidence="2">Uncharacterized protein</fullName>
    </submittedName>
</protein>
<comment type="caution">
    <text evidence="2">The sequence shown here is derived from an EMBL/GenBank/DDBJ whole genome shotgun (WGS) entry which is preliminary data.</text>
</comment>
<dbReference type="EMBL" id="AMLP01000155">
    <property type="protein sequence ID" value="ELS53827.1"/>
    <property type="molecule type" value="Genomic_DNA"/>
</dbReference>
<evidence type="ECO:0000313" key="3">
    <source>
        <dbReference type="Proteomes" id="UP000011205"/>
    </source>
</evidence>
<accession>L8PEN8</accession>
<dbReference type="AlphaFoldDB" id="L8PEN8"/>
<feature type="region of interest" description="Disordered" evidence="1">
    <location>
        <begin position="73"/>
        <end position="105"/>
    </location>
</feature>
<dbReference type="Proteomes" id="UP000011205">
    <property type="component" value="Unassembled WGS sequence"/>
</dbReference>
<gene>
    <name evidence="2" type="ORF">STVIR_5259</name>
</gene>
<reference evidence="2 3" key="1">
    <citation type="journal article" date="2013" name="Genome Announc.">
        <title>Draft Genome Sequence of Streptomyces viridochromogenes Strain Tu57, Producer of Avilamycin.</title>
        <authorList>
            <person name="Gruning B.A."/>
            <person name="Erxleben A."/>
            <person name="Hahnlein A."/>
            <person name="Gunther S."/>
        </authorList>
    </citation>
    <scope>NUCLEOTIDE SEQUENCE [LARGE SCALE GENOMIC DNA]</scope>
    <source>
        <strain evidence="2 3">Tue57</strain>
    </source>
</reference>
<sequence length="105" mass="11368">MPARFRSAPDLPVRCGANHVRPPCPTPVRTLSDLCGSEPGSPRVGKIHARHGRAVCRADVAWHNRALCQTNECPPQLRSPPQIPCRGSRAGDSLPEQARVTSSRS</sequence>
<evidence type="ECO:0000256" key="1">
    <source>
        <dbReference type="SAM" id="MobiDB-lite"/>
    </source>
</evidence>
<evidence type="ECO:0000313" key="2">
    <source>
        <dbReference type="EMBL" id="ELS53827.1"/>
    </source>
</evidence>